<comment type="caution">
    <text evidence="1">The sequence shown here is derived from an EMBL/GenBank/DDBJ whole genome shotgun (WGS) entry which is preliminary data.</text>
</comment>
<evidence type="ECO:0000313" key="1">
    <source>
        <dbReference type="EMBL" id="KAF7423763.1"/>
    </source>
</evidence>
<proteinExistence type="predicted"/>
<dbReference type="Proteomes" id="UP000600918">
    <property type="component" value="Unassembled WGS sequence"/>
</dbReference>
<sequence>MGMSSGRLYELARRSCWQSSSCDSGAGNAGDALFVRAWESKRGGRRCSGSRTMWVAAGLVLAGKPHET</sequence>
<keyword evidence="2" id="KW-1185">Reference proteome</keyword>
<dbReference type="EMBL" id="JACSDY010000007">
    <property type="protein sequence ID" value="KAF7423763.1"/>
    <property type="molecule type" value="Genomic_DNA"/>
</dbReference>
<name>A0A834P134_VESPE</name>
<reference evidence="1" key="1">
    <citation type="journal article" date="2020" name="G3 (Bethesda)">
        <title>High-Quality Assemblies for Three Invasive Social Wasps from the &lt;i&gt;Vespula&lt;/i&gt; Genus.</title>
        <authorList>
            <person name="Harrop T.W.R."/>
            <person name="Guhlin J."/>
            <person name="McLaughlin G.M."/>
            <person name="Permina E."/>
            <person name="Stockwell P."/>
            <person name="Gilligan J."/>
            <person name="Le Lec M.F."/>
            <person name="Gruber M.A.M."/>
            <person name="Quinn O."/>
            <person name="Lovegrove M."/>
            <person name="Duncan E.J."/>
            <person name="Remnant E.J."/>
            <person name="Van Eeckhoven J."/>
            <person name="Graham B."/>
            <person name="Knapp R.A."/>
            <person name="Langford K.W."/>
            <person name="Kronenberg Z."/>
            <person name="Press M.O."/>
            <person name="Eacker S.M."/>
            <person name="Wilson-Rankin E.E."/>
            <person name="Purcell J."/>
            <person name="Lester P.J."/>
            <person name="Dearden P.K."/>
        </authorList>
    </citation>
    <scope>NUCLEOTIDE SEQUENCE</scope>
    <source>
        <strain evidence="1">Volc-1</strain>
    </source>
</reference>
<gene>
    <name evidence="1" type="ORF">H0235_009046</name>
</gene>
<organism evidence="1 2">
    <name type="scientific">Vespula pensylvanica</name>
    <name type="common">Western yellow jacket</name>
    <name type="synonym">Wasp</name>
    <dbReference type="NCBI Taxonomy" id="30213"/>
    <lineage>
        <taxon>Eukaryota</taxon>
        <taxon>Metazoa</taxon>
        <taxon>Ecdysozoa</taxon>
        <taxon>Arthropoda</taxon>
        <taxon>Hexapoda</taxon>
        <taxon>Insecta</taxon>
        <taxon>Pterygota</taxon>
        <taxon>Neoptera</taxon>
        <taxon>Endopterygota</taxon>
        <taxon>Hymenoptera</taxon>
        <taxon>Apocrita</taxon>
        <taxon>Aculeata</taxon>
        <taxon>Vespoidea</taxon>
        <taxon>Vespidae</taxon>
        <taxon>Vespinae</taxon>
        <taxon>Vespula</taxon>
    </lineage>
</organism>
<dbReference type="AlphaFoldDB" id="A0A834P134"/>
<evidence type="ECO:0000313" key="2">
    <source>
        <dbReference type="Proteomes" id="UP000600918"/>
    </source>
</evidence>
<protein>
    <submittedName>
        <fullName evidence="1">Uncharacterized protein</fullName>
    </submittedName>
</protein>
<accession>A0A834P134</accession>